<name>A0A8H6HVF1_9AGAR</name>
<feature type="region of interest" description="Disordered" evidence="1">
    <location>
        <begin position="116"/>
        <end position="180"/>
    </location>
</feature>
<evidence type="ECO:0000313" key="3">
    <source>
        <dbReference type="Proteomes" id="UP000521943"/>
    </source>
</evidence>
<protein>
    <submittedName>
        <fullName evidence="2">Uncharacterized protein</fullName>
    </submittedName>
</protein>
<keyword evidence="3" id="KW-1185">Reference proteome</keyword>
<proteinExistence type="predicted"/>
<organism evidence="2 3">
    <name type="scientific">Ephemerocybe angulata</name>
    <dbReference type="NCBI Taxonomy" id="980116"/>
    <lineage>
        <taxon>Eukaryota</taxon>
        <taxon>Fungi</taxon>
        <taxon>Dikarya</taxon>
        <taxon>Basidiomycota</taxon>
        <taxon>Agaricomycotina</taxon>
        <taxon>Agaricomycetes</taxon>
        <taxon>Agaricomycetidae</taxon>
        <taxon>Agaricales</taxon>
        <taxon>Agaricineae</taxon>
        <taxon>Psathyrellaceae</taxon>
        <taxon>Ephemerocybe</taxon>
    </lineage>
</organism>
<dbReference type="EMBL" id="JACGCI010000037">
    <property type="protein sequence ID" value="KAF6753943.1"/>
    <property type="molecule type" value="Genomic_DNA"/>
</dbReference>
<sequence length="312" mass="32910">MVGKEINLPGVVGRERGLESVVGANRMVLALASYGRKGGPERVGGRRMVIPGVVGHKGRARASGGAKDSAVQRLWTRRRAGARWWAKDGAPGVVGREGGPERGGGQRMVLPGVVGREGGSDYGGGRSVFGRKGGPERGGGRRMVLPGIVGHEGGPECGGRRRYGPPGVVGRDGGLESGGGRRIELPGVVGRTGALESDVVVLEEAELEWPKGIPASRARYPPAVLTAVRDSLRNLTFDNHINPAPTQTLPARIQKTPRPSTLHAQTLALHPTMVSSSVVHLTPLVHPRQHSLGGSELCYEKYWVSPAISEHP</sequence>
<feature type="compositionally biased region" description="Gly residues" evidence="1">
    <location>
        <begin position="116"/>
        <end position="127"/>
    </location>
</feature>
<gene>
    <name evidence="2" type="ORF">DFP72DRAFT_848860</name>
</gene>
<evidence type="ECO:0000313" key="2">
    <source>
        <dbReference type="EMBL" id="KAF6753943.1"/>
    </source>
</evidence>
<comment type="caution">
    <text evidence="2">The sequence shown here is derived from an EMBL/GenBank/DDBJ whole genome shotgun (WGS) entry which is preliminary data.</text>
</comment>
<evidence type="ECO:0000256" key="1">
    <source>
        <dbReference type="SAM" id="MobiDB-lite"/>
    </source>
</evidence>
<reference evidence="2 3" key="1">
    <citation type="submission" date="2020-07" db="EMBL/GenBank/DDBJ databases">
        <title>Comparative genomics of pyrophilous fungi reveals a link between fire events and developmental genes.</title>
        <authorList>
            <consortium name="DOE Joint Genome Institute"/>
            <person name="Steindorff A.S."/>
            <person name="Carver A."/>
            <person name="Calhoun S."/>
            <person name="Stillman K."/>
            <person name="Liu H."/>
            <person name="Lipzen A."/>
            <person name="Pangilinan J."/>
            <person name="Labutti K."/>
            <person name="Bruns T.D."/>
            <person name="Grigoriev I.V."/>
        </authorList>
    </citation>
    <scope>NUCLEOTIDE SEQUENCE [LARGE SCALE GENOMIC DNA]</scope>
    <source>
        <strain evidence="2 3">CBS 144469</strain>
    </source>
</reference>
<dbReference type="AlphaFoldDB" id="A0A8H6HVF1"/>
<dbReference type="Proteomes" id="UP000521943">
    <property type="component" value="Unassembled WGS sequence"/>
</dbReference>
<accession>A0A8H6HVF1</accession>